<protein>
    <recommendedName>
        <fullName evidence="2">DUF3077 domain-containing protein</fullName>
    </recommendedName>
</protein>
<sequence length="85" mass="9317">MSNGELLPGLVLPPTYHGTLRKRLTEISVAVSVSNCLIAQARAEGLVEALELLKALELQQIERLYLLIEQTTMARLSELQQDSGA</sequence>
<name>A0AB39HWL9_9PSED</name>
<dbReference type="AlphaFoldDB" id="A0AB39HWL9"/>
<dbReference type="EMBL" id="CP162606">
    <property type="protein sequence ID" value="XDK34586.1"/>
    <property type="molecule type" value="Genomic_DNA"/>
</dbReference>
<accession>A0AB39HWL9</accession>
<evidence type="ECO:0008006" key="2">
    <source>
        <dbReference type="Google" id="ProtNLM"/>
    </source>
</evidence>
<reference evidence="1" key="1">
    <citation type="submission" date="2024-07" db="EMBL/GenBank/DDBJ databases">
        <title>Identification and characteristics of a novel species of coltsfoot's symbiotic bacteria.</title>
        <authorList>
            <person name="Juszczyk A."/>
            <person name="Jasielczuk I."/>
            <person name="Gurgul A."/>
            <person name="Rogala M."/>
            <person name="Kowalczyk A."/>
            <person name="Szmatola T."/>
            <person name="Kosecka-Strojek M."/>
            <person name="Arent Z."/>
            <person name="Latowski D."/>
        </authorList>
    </citation>
    <scope>NUCLEOTIDE SEQUENCE</scope>
    <source>
        <strain evidence="1">Hg7Tf</strain>
        <plasmid evidence="1">pMerc</plasmid>
    </source>
</reference>
<proteinExistence type="predicted"/>
<evidence type="ECO:0000313" key="1">
    <source>
        <dbReference type="EMBL" id="XDK34586.1"/>
    </source>
</evidence>
<gene>
    <name evidence="1" type="ORF">AB4Y39_00240</name>
</gene>
<keyword evidence="1" id="KW-0614">Plasmid</keyword>
<dbReference type="RefSeq" id="WP_368491847.1">
    <property type="nucleotide sequence ID" value="NZ_CP162606.1"/>
</dbReference>
<organism evidence="1">
    <name type="scientific">Pseudomonas sp. Hg7Tf</name>
    <dbReference type="NCBI Taxonomy" id="3236988"/>
    <lineage>
        <taxon>Bacteria</taxon>
        <taxon>Pseudomonadati</taxon>
        <taxon>Pseudomonadota</taxon>
        <taxon>Gammaproteobacteria</taxon>
        <taxon>Pseudomonadales</taxon>
        <taxon>Pseudomonadaceae</taxon>
        <taxon>Pseudomonas</taxon>
    </lineage>
</organism>
<geneLocation type="plasmid" evidence="1">
    <name>pMerc</name>
</geneLocation>